<evidence type="ECO:0000256" key="2">
    <source>
        <dbReference type="ARBA" id="ARBA00010736"/>
    </source>
</evidence>
<comment type="subcellular location">
    <subcellularLocation>
        <location evidence="1">Cytoplasm</location>
    </subcellularLocation>
</comment>
<keyword evidence="3" id="KW-0963">Cytoplasm</keyword>
<keyword evidence="7" id="KW-1185">Reference proteome</keyword>
<gene>
    <name evidence="6" type="ORF">IHV25_02180</name>
</gene>
<dbReference type="SUPFAM" id="SSF55594">
    <property type="entry name" value="HPr-like"/>
    <property type="match status" value="1"/>
</dbReference>
<dbReference type="GO" id="GO:0005737">
    <property type="term" value="C:cytoplasm"/>
    <property type="evidence" value="ECO:0007669"/>
    <property type="project" value="UniProtKB-SubCell"/>
</dbReference>
<evidence type="ECO:0000256" key="1">
    <source>
        <dbReference type="ARBA" id="ARBA00004496"/>
    </source>
</evidence>
<evidence type="ECO:0000313" key="6">
    <source>
        <dbReference type="EMBL" id="MBE1236462.1"/>
    </source>
</evidence>
<feature type="domain" description="HPr" evidence="5">
    <location>
        <begin position="27"/>
        <end position="114"/>
    </location>
</feature>
<name>A0A8J6YVF1_9PROT</name>
<reference evidence="6" key="1">
    <citation type="submission" date="2020-10" db="EMBL/GenBank/DDBJ databases">
        <title>Genome sequence of the unusual species of purple photosynthetic bacteria, Phaeovibrio sulfidiphilus DSM 23193, type strain.</title>
        <authorList>
            <person name="Kyndt J.A."/>
            <person name="Meyer T.E."/>
        </authorList>
    </citation>
    <scope>NUCLEOTIDE SEQUENCE</scope>
    <source>
        <strain evidence="6">DSM 23193</strain>
    </source>
</reference>
<proteinExistence type="inferred from homology"/>
<dbReference type="InterPro" id="IPR000032">
    <property type="entry name" value="HPr-like"/>
</dbReference>
<dbReference type="PRINTS" id="PR00107">
    <property type="entry name" value="PHOSPHOCPHPR"/>
</dbReference>
<sequence>MVSHALQAAAFANDDHPRESDDPASASHSVDLEIVNRLGLHARAAAKFVRTASAFTSDISVSHQNQTVSGRSIMGLMMLGACKGTTISVSARGSDAPEALQAIRDLVSGRFHEAD</sequence>
<dbReference type="InterPro" id="IPR050399">
    <property type="entry name" value="HPr"/>
</dbReference>
<comment type="caution">
    <text evidence="6">The sequence shown here is derived from an EMBL/GenBank/DDBJ whole genome shotgun (WGS) entry which is preliminary data.</text>
</comment>
<dbReference type="PROSITE" id="PS00369">
    <property type="entry name" value="PTS_HPR_HIS"/>
    <property type="match status" value="1"/>
</dbReference>
<dbReference type="NCBIfam" id="TIGR01003">
    <property type="entry name" value="PTS_HPr_family"/>
    <property type="match status" value="1"/>
</dbReference>
<dbReference type="InterPro" id="IPR001020">
    <property type="entry name" value="PTS_HPr_His_P_site"/>
</dbReference>
<organism evidence="6 7">
    <name type="scientific">Phaeovibrio sulfidiphilus</name>
    <dbReference type="NCBI Taxonomy" id="1220600"/>
    <lineage>
        <taxon>Bacteria</taxon>
        <taxon>Pseudomonadati</taxon>
        <taxon>Pseudomonadota</taxon>
        <taxon>Alphaproteobacteria</taxon>
        <taxon>Rhodospirillales</taxon>
        <taxon>Rhodospirillaceae</taxon>
        <taxon>Phaeovibrio</taxon>
    </lineage>
</organism>
<dbReference type="PROSITE" id="PS51350">
    <property type="entry name" value="PTS_HPR_DOM"/>
    <property type="match status" value="1"/>
</dbReference>
<evidence type="ECO:0000313" key="7">
    <source>
        <dbReference type="Proteomes" id="UP000631034"/>
    </source>
</evidence>
<keyword evidence="4" id="KW-0598">Phosphotransferase system</keyword>
<dbReference type="InterPro" id="IPR035895">
    <property type="entry name" value="HPr-like_sf"/>
</dbReference>
<dbReference type="RefSeq" id="WP_192533320.1">
    <property type="nucleotide sequence ID" value="NZ_JACZHT010000001.1"/>
</dbReference>
<dbReference type="Proteomes" id="UP000631034">
    <property type="component" value="Unassembled WGS sequence"/>
</dbReference>
<accession>A0A8J6YVF1</accession>
<dbReference type="EMBL" id="JACZHT010000001">
    <property type="protein sequence ID" value="MBE1236462.1"/>
    <property type="molecule type" value="Genomic_DNA"/>
</dbReference>
<protein>
    <submittedName>
        <fullName evidence="6">HPr family phosphocarrier protein</fullName>
    </submittedName>
</protein>
<evidence type="ECO:0000256" key="4">
    <source>
        <dbReference type="ARBA" id="ARBA00022683"/>
    </source>
</evidence>
<dbReference type="Gene3D" id="3.30.1340.10">
    <property type="entry name" value="HPr-like"/>
    <property type="match status" value="1"/>
</dbReference>
<dbReference type="PANTHER" id="PTHR33705">
    <property type="entry name" value="PHOSPHOCARRIER PROTEIN HPR"/>
    <property type="match status" value="1"/>
</dbReference>
<dbReference type="CDD" id="cd00367">
    <property type="entry name" value="PTS-HPr_like"/>
    <property type="match status" value="1"/>
</dbReference>
<evidence type="ECO:0000256" key="3">
    <source>
        <dbReference type="ARBA" id="ARBA00022490"/>
    </source>
</evidence>
<dbReference type="Pfam" id="PF00381">
    <property type="entry name" value="PTS-HPr"/>
    <property type="match status" value="1"/>
</dbReference>
<dbReference type="PANTHER" id="PTHR33705:SF2">
    <property type="entry name" value="PHOSPHOCARRIER PROTEIN NPR"/>
    <property type="match status" value="1"/>
</dbReference>
<dbReference type="AlphaFoldDB" id="A0A8J6YVF1"/>
<evidence type="ECO:0000259" key="5">
    <source>
        <dbReference type="PROSITE" id="PS51350"/>
    </source>
</evidence>
<dbReference type="GO" id="GO:0009401">
    <property type="term" value="P:phosphoenolpyruvate-dependent sugar phosphotransferase system"/>
    <property type="evidence" value="ECO:0007669"/>
    <property type="project" value="UniProtKB-KW"/>
</dbReference>
<comment type="similarity">
    <text evidence="2">Belongs to the HPr family.</text>
</comment>